<evidence type="ECO:0000256" key="5">
    <source>
        <dbReference type="PIRSR" id="PIRSR617867-1"/>
    </source>
</evidence>
<keyword evidence="8" id="KW-1185">Reference proteome</keyword>
<evidence type="ECO:0000313" key="8">
    <source>
        <dbReference type="Proteomes" id="UP001153620"/>
    </source>
</evidence>
<comment type="similarity">
    <text evidence="1">Belongs to the low molecular weight phosphotyrosine protein phosphatase family.</text>
</comment>
<evidence type="ECO:0000256" key="1">
    <source>
        <dbReference type="ARBA" id="ARBA00011063"/>
    </source>
</evidence>
<organism evidence="7 8">
    <name type="scientific">Chironomus riparius</name>
    <dbReference type="NCBI Taxonomy" id="315576"/>
    <lineage>
        <taxon>Eukaryota</taxon>
        <taxon>Metazoa</taxon>
        <taxon>Ecdysozoa</taxon>
        <taxon>Arthropoda</taxon>
        <taxon>Hexapoda</taxon>
        <taxon>Insecta</taxon>
        <taxon>Pterygota</taxon>
        <taxon>Neoptera</taxon>
        <taxon>Endopterygota</taxon>
        <taxon>Diptera</taxon>
        <taxon>Nematocera</taxon>
        <taxon>Chironomoidea</taxon>
        <taxon>Chironomidae</taxon>
        <taxon>Chironominae</taxon>
        <taxon>Chironomus</taxon>
    </lineage>
</organism>
<dbReference type="PANTHER" id="PTHR11717:SF29">
    <property type="entry name" value="ACID PHOSPHATASE"/>
    <property type="match status" value="1"/>
</dbReference>
<dbReference type="EC" id="3.1.3.2" evidence="2"/>
<dbReference type="InterPro" id="IPR023485">
    <property type="entry name" value="Ptyr_pPase"/>
</dbReference>
<sequence length="180" mass="21161">MSIEIFQSSRSKKELKVLFISKRDSCRAPIADTIFNHLADKYSNRNFNKFIWRSSSAGLEVPQASQGKLPDQKTLRVINENHLETMHGCRQIKMFDFSRHDYILYMEPSQLEPLLEMAPIDKKSRLHMLGDFIQGREKNIEDPFYVSVRRVARGQIHFRHQKFLNFAKVLMKYSQKSTPP</sequence>
<dbReference type="InterPro" id="IPR036196">
    <property type="entry name" value="Ptyr_pPase_sf"/>
</dbReference>
<reference evidence="7" key="1">
    <citation type="submission" date="2022-01" db="EMBL/GenBank/DDBJ databases">
        <authorList>
            <person name="King R."/>
        </authorList>
    </citation>
    <scope>NUCLEOTIDE SEQUENCE</scope>
</reference>
<accession>A0A9P0IJ10</accession>
<dbReference type="GO" id="GO:0003993">
    <property type="term" value="F:acid phosphatase activity"/>
    <property type="evidence" value="ECO:0007669"/>
    <property type="project" value="UniProtKB-EC"/>
</dbReference>
<keyword evidence="3" id="KW-0378">Hydrolase</keyword>
<gene>
    <name evidence="7" type="ORF">CHIRRI_LOCUS18</name>
</gene>
<dbReference type="SMART" id="SM00226">
    <property type="entry name" value="LMWPc"/>
    <property type="match status" value="1"/>
</dbReference>
<dbReference type="InterPro" id="IPR017867">
    <property type="entry name" value="Tyr_phospatase_low_mol_wt"/>
</dbReference>
<keyword evidence="4" id="KW-0904">Protein phosphatase</keyword>
<dbReference type="Proteomes" id="UP001153620">
    <property type="component" value="Chromosome 1"/>
</dbReference>
<reference evidence="7" key="2">
    <citation type="submission" date="2022-10" db="EMBL/GenBank/DDBJ databases">
        <authorList>
            <consortium name="ENA_rothamsted_submissions"/>
            <consortium name="culmorum"/>
            <person name="King R."/>
        </authorList>
    </citation>
    <scope>NUCLEOTIDE SEQUENCE</scope>
</reference>
<dbReference type="InterPro" id="IPR050438">
    <property type="entry name" value="LMW_PTPase"/>
</dbReference>
<dbReference type="GO" id="GO:0004725">
    <property type="term" value="F:protein tyrosine phosphatase activity"/>
    <property type="evidence" value="ECO:0007669"/>
    <property type="project" value="InterPro"/>
</dbReference>
<name>A0A9P0IJ10_9DIPT</name>
<evidence type="ECO:0000256" key="3">
    <source>
        <dbReference type="ARBA" id="ARBA00022801"/>
    </source>
</evidence>
<proteinExistence type="inferred from homology"/>
<dbReference type="Pfam" id="PF01451">
    <property type="entry name" value="LMWPc"/>
    <property type="match status" value="1"/>
</dbReference>
<dbReference type="EMBL" id="OU895877">
    <property type="protein sequence ID" value="CAH1707149.1"/>
    <property type="molecule type" value="Genomic_DNA"/>
</dbReference>
<feature type="active site" description="Proton donor" evidence="5">
    <location>
        <position position="142"/>
    </location>
</feature>
<evidence type="ECO:0000256" key="2">
    <source>
        <dbReference type="ARBA" id="ARBA00012646"/>
    </source>
</evidence>
<dbReference type="SUPFAM" id="SSF52788">
    <property type="entry name" value="Phosphotyrosine protein phosphatases I"/>
    <property type="match status" value="1"/>
</dbReference>
<dbReference type="AlphaFoldDB" id="A0A9P0IJ10"/>
<evidence type="ECO:0000256" key="4">
    <source>
        <dbReference type="ARBA" id="ARBA00022912"/>
    </source>
</evidence>
<dbReference type="PANTHER" id="PTHR11717">
    <property type="entry name" value="LOW MOLECULAR WEIGHT PROTEIN TYROSINE PHOSPHATASE"/>
    <property type="match status" value="1"/>
</dbReference>
<dbReference type="PRINTS" id="PR00719">
    <property type="entry name" value="LMWPTPASE"/>
</dbReference>
<evidence type="ECO:0000259" key="6">
    <source>
        <dbReference type="SMART" id="SM00226"/>
    </source>
</evidence>
<feature type="active site" evidence="5">
    <location>
        <position position="27"/>
    </location>
</feature>
<feature type="domain" description="Phosphotyrosine protein phosphatase I" evidence="6">
    <location>
        <begin position="15"/>
        <end position="166"/>
    </location>
</feature>
<dbReference type="Gene3D" id="3.40.50.2300">
    <property type="match status" value="1"/>
</dbReference>
<evidence type="ECO:0000313" key="7">
    <source>
        <dbReference type="EMBL" id="CAH1707149.1"/>
    </source>
</evidence>
<protein>
    <recommendedName>
        <fullName evidence="2">acid phosphatase</fullName>
        <ecNumber evidence="2">3.1.3.2</ecNumber>
    </recommendedName>
</protein>